<reference evidence="9 10" key="1">
    <citation type="submission" date="2020-08" db="EMBL/GenBank/DDBJ databases">
        <title>Genomic Encyclopedia of Type Strains, Phase III (KMG-III): the genomes of soil and plant-associated and newly described type strains.</title>
        <authorList>
            <person name="Whitman W."/>
        </authorList>
    </citation>
    <scope>NUCLEOTIDE SEQUENCE [LARGE SCALE GENOMIC DNA]</scope>
    <source>
        <strain evidence="9 10">CECT 8356</strain>
    </source>
</reference>
<dbReference type="NCBIfam" id="TIGR01525">
    <property type="entry name" value="ATPase-IB_hvy"/>
    <property type="match status" value="1"/>
</dbReference>
<dbReference type="Gene3D" id="3.40.1110.10">
    <property type="entry name" value="Calcium-transporting ATPase, cytoplasmic domain N"/>
    <property type="match status" value="1"/>
</dbReference>
<dbReference type="InterPro" id="IPR059000">
    <property type="entry name" value="ATPase_P-type_domA"/>
</dbReference>
<dbReference type="InterPro" id="IPR023214">
    <property type="entry name" value="HAD_sf"/>
</dbReference>
<dbReference type="SUPFAM" id="SSF56784">
    <property type="entry name" value="HAD-like"/>
    <property type="match status" value="1"/>
</dbReference>
<dbReference type="GO" id="GO:0015086">
    <property type="term" value="F:cadmium ion transmembrane transporter activity"/>
    <property type="evidence" value="ECO:0007669"/>
    <property type="project" value="TreeGrafter"/>
</dbReference>
<evidence type="ECO:0000256" key="4">
    <source>
        <dbReference type="ARBA" id="ARBA00022989"/>
    </source>
</evidence>
<dbReference type="GO" id="GO:0005886">
    <property type="term" value="C:plasma membrane"/>
    <property type="evidence" value="ECO:0007669"/>
    <property type="project" value="UniProtKB-SubCell"/>
</dbReference>
<dbReference type="Gene3D" id="2.70.150.10">
    <property type="entry name" value="Calcium-transporting ATPase, cytoplasmic transduction domain A"/>
    <property type="match status" value="1"/>
</dbReference>
<keyword evidence="3 6" id="KW-0812">Transmembrane</keyword>
<dbReference type="InterPro" id="IPR023299">
    <property type="entry name" value="ATPase_P-typ_cyto_dom_N"/>
</dbReference>
<dbReference type="PANTHER" id="PTHR48085:SF5">
    <property type="entry name" value="CADMIUM_ZINC-TRANSPORTING ATPASE HMA4-RELATED"/>
    <property type="match status" value="1"/>
</dbReference>
<evidence type="ECO:0000259" key="8">
    <source>
        <dbReference type="Pfam" id="PF00122"/>
    </source>
</evidence>
<dbReference type="PROSITE" id="PS00154">
    <property type="entry name" value="ATPASE_E1_E2"/>
    <property type="match status" value="1"/>
</dbReference>
<feature type="domain" description="P-type ATPase A" evidence="8">
    <location>
        <begin position="117"/>
        <end position="216"/>
    </location>
</feature>
<evidence type="ECO:0000256" key="7">
    <source>
        <dbReference type="SAM" id="MobiDB-lite"/>
    </source>
</evidence>
<evidence type="ECO:0000313" key="10">
    <source>
        <dbReference type="Proteomes" id="UP000543579"/>
    </source>
</evidence>
<dbReference type="GO" id="GO:0019829">
    <property type="term" value="F:ATPase-coupled monoatomic cation transmembrane transporter activity"/>
    <property type="evidence" value="ECO:0007669"/>
    <property type="project" value="InterPro"/>
</dbReference>
<name>A0A7W5CK19_9MICO</name>
<dbReference type="Pfam" id="PF00702">
    <property type="entry name" value="Hydrolase"/>
    <property type="match status" value="1"/>
</dbReference>
<dbReference type="Gene3D" id="3.40.50.1000">
    <property type="entry name" value="HAD superfamily/HAD-like"/>
    <property type="match status" value="1"/>
</dbReference>
<dbReference type="EMBL" id="JACHXY010000002">
    <property type="protein sequence ID" value="MBB3158329.1"/>
    <property type="molecule type" value="Genomic_DNA"/>
</dbReference>
<evidence type="ECO:0000256" key="1">
    <source>
        <dbReference type="ARBA" id="ARBA00004651"/>
    </source>
</evidence>
<dbReference type="AlphaFoldDB" id="A0A7W5CK19"/>
<dbReference type="InterPro" id="IPR051014">
    <property type="entry name" value="Cation_Transport_ATPase_IB"/>
</dbReference>
<sequence length="633" mass="66190">MEQPRGGVLPPKLILAFSSVLIVIASWFCGRADVALACAATYALTLATLSAVDSLRRLVNGRFGVDVLATIAIVAALIAGEVWAAFIVGLMLATGEGLEKYASWRARKDLRQLISTAPTRALIARADGAPEEVGISSVRVGDTVLVRQGEVVPVDCVLLDASIILDEASLTGESLPREVTRDQDVLSGAINLSGLCRMRAVRPEADSQYQRIVELVAQAANAKAPMVRLADKVAGPFTLVALAISFAAGALSGEWGRAVAVLVVATPCPLIIAAPVAFAGGISRAAREKIIVRSGAALELLSRSRTIAFDKTGTLTSGAASVVSVRCASTLTPDRLLSLAAAADSVSSHVYADALRRASAERTVSTFARETPGVGVEALVEGHRVILGRRGFVCRESPQAPDDSADRPGVSVVYVRVDDGPVDEILLADPPRPNARATIHVLVNEMHQRVLMLSGDDEETARYVAGEVGITSVYAPCTPAQKVAIMRSQPDRPAVMVGDGINDAPVLAGADVGIVVGGRHATLASEAADIVLLRDDLADILRAREHAQRTVRIARQSILLGISMSLILMFIAAAGLLPALAGAWLQELVDLSTILWALRTASPSRHETVRQRGDVAASAVLSPTPAPGLSGGG</sequence>
<keyword evidence="5 6" id="KW-0472">Membrane</keyword>
<dbReference type="SUPFAM" id="SSF81665">
    <property type="entry name" value="Calcium ATPase, transmembrane domain M"/>
    <property type="match status" value="1"/>
</dbReference>
<keyword evidence="6" id="KW-1003">Cell membrane</keyword>
<comment type="subcellular location">
    <subcellularLocation>
        <location evidence="1">Cell membrane</location>
        <topology evidence="1">Multi-pass membrane protein</topology>
    </subcellularLocation>
</comment>
<dbReference type="SUPFAM" id="SSF81653">
    <property type="entry name" value="Calcium ATPase, transduction domain A"/>
    <property type="match status" value="1"/>
</dbReference>
<feature type="region of interest" description="Disordered" evidence="7">
    <location>
        <begin position="614"/>
        <end position="633"/>
    </location>
</feature>
<dbReference type="RefSeq" id="WP_183419774.1">
    <property type="nucleotide sequence ID" value="NZ_JACHXY010000002.1"/>
</dbReference>
<protein>
    <submittedName>
        <fullName evidence="9">Heavy metal translocating P-type ATPase</fullName>
    </submittedName>
</protein>
<dbReference type="GO" id="GO:0016887">
    <property type="term" value="F:ATP hydrolysis activity"/>
    <property type="evidence" value="ECO:0007669"/>
    <property type="project" value="InterPro"/>
</dbReference>
<dbReference type="GO" id="GO:0046872">
    <property type="term" value="F:metal ion binding"/>
    <property type="evidence" value="ECO:0007669"/>
    <property type="project" value="UniProtKB-KW"/>
</dbReference>
<feature type="transmembrane region" description="Helical" evidence="6">
    <location>
        <begin position="233"/>
        <end position="252"/>
    </location>
</feature>
<accession>A0A7W5CK19</accession>
<dbReference type="NCBIfam" id="TIGR01494">
    <property type="entry name" value="ATPase_P-type"/>
    <property type="match status" value="1"/>
</dbReference>
<dbReference type="InterPro" id="IPR036412">
    <property type="entry name" value="HAD-like_sf"/>
</dbReference>
<organism evidence="9 10">
    <name type="scientific">Microbacterium proteolyticum</name>
    <dbReference type="NCBI Taxonomy" id="1572644"/>
    <lineage>
        <taxon>Bacteria</taxon>
        <taxon>Bacillati</taxon>
        <taxon>Actinomycetota</taxon>
        <taxon>Actinomycetes</taxon>
        <taxon>Micrococcales</taxon>
        <taxon>Microbacteriaceae</taxon>
        <taxon>Microbacterium</taxon>
    </lineage>
</organism>
<dbReference type="PRINTS" id="PR00119">
    <property type="entry name" value="CATATPASE"/>
</dbReference>
<keyword evidence="6" id="KW-0067">ATP-binding</keyword>
<proteinExistence type="inferred from homology"/>
<dbReference type="PANTHER" id="PTHR48085">
    <property type="entry name" value="CADMIUM/ZINC-TRANSPORTING ATPASE HMA2-RELATED"/>
    <property type="match status" value="1"/>
</dbReference>
<gene>
    <name evidence="9" type="ORF">FHS07_002025</name>
</gene>
<dbReference type="InterPro" id="IPR023298">
    <property type="entry name" value="ATPase_P-typ_TM_dom_sf"/>
</dbReference>
<evidence type="ECO:0000256" key="3">
    <source>
        <dbReference type="ARBA" id="ARBA00022692"/>
    </source>
</evidence>
<evidence type="ECO:0000256" key="6">
    <source>
        <dbReference type="RuleBase" id="RU362081"/>
    </source>
</evidence>
<comment type="caution">
    <text evidence="9">The sequence shown here is derived from an EMBL/GenBank/DDBJ whole genome shotgun (WGS) entry which is preliminary data.</text>
</comment>
<comment type="similarity">
    <text evidence="2 6">Belongs to the cation transport ATPase (P-type) (TC 3.A.3) family. Type IB subfamily.</text>
</comment>
<dbReference type="InterPro" id="IPR008250">
    <property type="entry name" value="ATPase_P-typ_transduc_dom_A_sf"/>
</dbReference>
<dbReference type="InterPro" id="IPR001757">
    <property type="entry name" value="P_typ_ATPase"/>
</dbReference>
<feature type="transmembrane region" description="Helical" evidence="6">
    <location>
        <begin position="67"/>
        <end position="93"/>
    </location>
</feature>
<evidence type="ECO:0000256" key="5">
    <source>
        <dbReference type="ARBA" id="ARBA00023136"/>
    </source>
</evidence>
<keyword evidence="6" id="KW-0479">Metal-binding</keyword>
<feature type="transmembrane region" description="Helical" evidence="6">
    <location>
        <begin position="34"/>
        <end position="52"/>
    </location>
</feature>
<keyword evidence="4 6" id="KW-1133">Transmembrane helix</keyword>
<dbReference type="Proteomes" id="UP000543579">
    <property type="component" value="Unassembled WGS sequence"/>
</dbReference>
<dbReference type="GO" id="GO:0005524">
    <property type="term" value="F:ATP binding"/>
    <property type="evidence" value="ECO:0007669"/>
    <property type="project" value="UniProtKB-UniRule"/>
</dbReference>
<feature type="transmembrane region" description="Helical" evidence="6">
    <location>
        <begin position="12"/>
        <end position="29"/>
    </location>
</feature>
<evidence type="ECO:0000256" key="2">
    <source>
        <dbReference type="ARBA" id="ARBA00006024"/>
    </source>
</evidence>
<dbReference type="Pfam" id="PF00122">
    <property type="entry name" value="E1-E2_ATPase"/>
    <property type="match status" value="1"/>
</dbReference>
<dbReference type="InterPro" id="IPR027256">
    <property type="entry name" value="P-typ_ATPase_IB"/>
</dbReference>
<keyword evidence="6" id="KW-0547">Nucleotide-binding</keyword>
<dbReference type="InterPro" id="IPR018303">
    <property type="entry name" value="ATPase_P-typ_P_site"/>
</dbReference>
<evidence type="ECO:0000313" key="9">
    <source>
        <dbReference type="EMBL" id="MBB3158329.1"/>
    </source>
</evidence>
<feature type="transmembrane region" description="Helical" evidence="6">
    <location>
        <begin position="558"/>
        <end position="585"/>
    </location>
</feature>
<feature type="transmembrane region" description="Helical" evidence="6">
    <location>
        <begin position="258"/>
        <end position="279"/>
    </location>
</feature>